<dbReference type="Proteomes" id="UP000018719">
    <property type="component" value="Unassembled WGS sequence"/>
</dbReference>
<name>V6HK82_9LEPT</name>
<organism evidence="1 2">
    <name type="scientific">Leptospira inadai serovar Lyme str. 10</name>
    <dbReference type="NCBI Taxonomy" id="1049790"/>
    <lineage>
        <taxon>Bacteria</taxon>
        <taxon>Pseudomonadati</taxon>
        <taxon>Spirochaetota</taxon>
        <taxon>Spirochaetia</taxon>
        <taxon>Leptospirales</taxon>
        <taxon>Leptospiraceae</taxon>
        <taxon>Leptospira</taxon>
    </lineage>
</organism>
<reference evidence="1 2" key="1">
    <citation type="submission" date="2013-05" db="EMBL/GenBank/DDBJ databases">
        <authorList>
            <person name="Harkins D.M."/>
            <person name="Durkin A.S."/>
            <person name="Brinkac L.M."/>
            <person name="Haft D.H."/>
            <person name="Selengut J.D."/>
            <person name="Sanka R."/>
            <person name="DePew J."/>
            <person name="Purushe J."/>
            <person name="Hartskeerl R.A."/>
            <person name="Ahmed A."/>
            <person name="van der Linden H."/>
            <person name="Goris M.G.A."/>
            <person name="Vinetz J.M."/>
            <person name="Sutton G.G."/>
            <person name="Nierman W.C."/>
            <person name="Fouts D.E."/>
        </authorList>
    </citation>
    <scope>NUCLEOTIDE SEQUENCE [LARGE SCALE GENOMIC DNA]</scope>
    <source>
        <strain evidence="1 2">10</strain>
    </source>
</reference>
<dbReference type="EMBL" id="AHMM02000015">
    <property type="protein sequence ID" value="EQA37295.1"/>
    <property type="molecule type" value="Genomic_DNA"/>
</dbReference>
<comment type="caution">
    <text evidence="1">The sequence shown here is derived from an EMBL/GenBank/DDBJ whole genome shotgun (WGS) entry which is preliminary data.</text>
</comment>
<gene>
    <name evidence="1" type="ORF">LEP1GSC047_4418</name>
</gene>
<dbReference type="AlphaFoldDB" id="V6HK82"/>
<sequence>MEKIENEKRNLYFFNSFCNTLQGTEFNEFYKHRTTTEWAIVSLRRK</sequence>
<evidence type="ECO:0000313" key="2">
    <source>
        <dbReference type="Proteomes" id="UP000018719"/>
    </source>
</evidence>
<protein>
    <submittedName>
        <fullName evidence="1">Uncharacterized protein</fullName>
    </submittedName>
</protein>
<accession>V6HK82</accession>
<evidence type="ECO:0000313" key="1">
    <source>
        <dbReference type="EMBL" id="EQA37295.1"/>
    </source>
</evidence>
<proteinExistence type="predicted"/>